<evidence type="ECO:0000256" key="2">
    <source>
        <dbReference type="ARBA" id="ARBA00022603"/>
    </source>
</evidence>
<evidence type="ECO:0000256" key="5">
    <source>
        <dbReference type="ARBA" id="ARBA00022833"/>
    </source>
</evidence>
<dbReference type="NCBIfam" id="TIGR01463">
    <property type="entry name" value="mtaA_cmuA"/>
    <property type="match status" value="1"/>
</dbReference>
<sequence length="355" mass="39212">MNSISPKERILRVLKKQKVDRPPVICPGGMMNAAIVDIMKTTGHTLPEAHHDDRLMAELSRDVHKYTGFENFGIPFCMTVEAEVLGSSINFGTLACEPKIEKEAFDSVSNVVYQDIGKMLKKGRIESVIQAAWHLSKKNKDIPVVGNLTGPLSTSASIVDPVTFLKELRKDKENAHRVINYVTDFLIEYAKLMIENGVDLISIGDPTATGEILGPKMFEEYAVRYLNKLVDGIHSLNAPVIVHICGNINTVKRFIPQIRSDAISTDAMINLRALKDEFPSLTTMGNLSTFLLQFGTPEKVADQTERLLRDGIDIISPACGLSTTSSIQNIKALTKTVKEHGEYARSSVLPAKQVH</sequence>
<organism evidence="8 9">
    <name type="scientific">Acetivibrio thermocellus AD2</name>
    <dbReference type="NCBI Taxonomy" id="1138384"/>
    <lineage>
        <taxon>Bacteria</taxon>
        <taxon>Bacillati</taxon>
        <taxon>Bacillota</taxon>
        <taxon>Clostridia</taxon>
        <taxon>Eubacteriales</taxon>
        <taxon>Oscillospiraceae</taxon>
        <taxon>Acetivibrio</taxon>
    </lineage>
</organism>
<comment type="cofactor">
    <cofactor evidence="1">
        <name>Zn(2+)</name>
        <dbReference type="ChEBI" id="CHEBI:29105"/>
    </cofactor>
</comment>
<dbReference type="Proteomes" id="UP000223596">
    <property type="component" value="Unassembled WGS sequence"/>
</dbReference>
<keyword evidence="4" id="KW-0479">Metal-binding</keyword>
<dbReference type="RefSeq" id="WP_003515306.1">
    <property type="nucleotide sequence ID" value="NZ_CP013828.1"/>
</dbReference>
<evidence type="ECO:0000313" key="9">
    <source>
        <dbReference type="Proteomes" id="UP000223596"/>
    </source>
</evidence>
<dbReference type="SUPFAM" id="SSF51726">
    <property type="entry name" value="UROD/MetE-like"/>
    <property type="match status" value="1"/>
</dbReference>
<dbReference type="NCBIfam" id="NF004889">
    <property type="entry name" value="PRK06252.1"/>
    <property type="match status" value="1"/>
</dbReference>
<evidence type="ECO:0000256" key="6">
    <source>
        <dbReference type="ARBA" id="ARBA00022994"/>
    </source>
</evidence>
<comment type="caution">
    <text evidence="8">The sequence shown here is derived from an EMBL/GenBank/DDBJ whole genome shotgun (WGS) entry which is preliminary data.</text>
</comment>
<evidence type="ECO:0000313" key="8">
    <source>
        <dbReference type="EMBL" id="PFH01650.1"/>
    </source>
</evidence>
<dbReference type="GO" id="GO:0004853">
    <property type="term" value="F:uroporphyrinogen decarboxylase activity"/>
    <property type="evidence" value="ECO:0007669"/>
    <property type="project" value="InterPro"/>
</dbReference>
<proteinExistence type="predicted"/>
<dbReference type="EMBL" id="PDBW01000001">
    <property type="protein sequence ID" value="PFH01650.1"/>
    <property type="molecule type" value="Genomic_DNA"/>
</dbReference>
<keyword evidence="2 8" id="KW-0489">Methyltransferase</keyword>
<gene>
    <name evidence="8" type="ORF">M972_11389</name>
</gene>
<dbReference type="GO" id="GO:0015948">
    <property type="term" value="P:methanogenesis"/>
    <property type="evidence" value="ECO:0007669"/>
    <property type="project" value="UniProtKB-KW"/>
</dbReference>
<dbReference type="GO" id="GO:0006779">
    <property type="term" value="P:porphyrin-containing compound biosynthetic process"/>
    <property type="evidence" value="ECO:0007669"/>
    <property type="project" value="InterPro"/>
</dbReference>
<evidence type="ECO:0000256" key="3">
    <source>
        <dbReference type="ARBA" id="ARBA00022679"/>
    </source>
</evidence>
<dbReference type="GO" id="GO:0006730">
    <property type="term" value="P:one-carbon metabolic process"/>
    <property type="evidence" value="ECO:0007669"/>
    <property type="project" value="InterPro"/>
</dbReference>
<dbReference type="AlphaFoldDB" id="A0AB36TEL7"/>
<dbReference type="Gene3D" id="3.20.20.210">
    <property type="match status" value="1"/>
</dbReference>
<dbReference type="InterPro" id="IPR052024">
    <property type="entry name" value="Methanogen_methyltrans"/>
</dbReference>
<keyword evidence="3" id="KW-0808">Transferase</keyword>
<dbReference type="InterPro" id="IPR038071">
    <property type="entry name" value="UROD/MetE-like_sf"/>
</dbReference>
<dbReference type="Pfam" id="PF01208">
    <property type="entry name" value="URO-D"/>
    <property type="match status" value="1"/>
</dbReference>
<dbReference type="PANTHER" id="PTHR47099:SF1">
    <property type="entry name" value="METHYLCOBAMIDE:COM METHYLTRANSFERASE MTBA"/>
    <property type="match status" value="1"/>
</dbReference>
<dbReference type="PANTHER" id="PTHR47099">
    <property type="entry name" value="METHYLCOBAMIDE:COM METHYLTRANSFERASE MTBA"/>
    <property type="match status" value="1"/>
</dbReference>
<keyword evidence="5" id="KW-0862">Zinc</keyword>
<feature type="domain" description="Uroporphyrinogen decarboxylase (URO-D)" evidence="7">
    <location>
        <begin position="6"/>
        <end position="340"/>
    </location>
</feature>
<protein>
    <submittedName>
        <fullName evidence="8">[methyl-Co(III) methanol-specific corrinoid protein]:coenzyme M methyltransferase</fullName>
    </submittedName>
</protein>
<dbReference type="InterPro" id="IPR006360">
    <property type="entry name" value="Mtase_MtaA_CmuA"/>
</dbReference>
<dbReference type="CDD" id="cd03307">
    <property type="entry name" value="Mta_CmuA_like"/>
    <property type="match status" value="1"/>
</dbReference>
<name>A0AB36TEL7_ACETH</name>
<reference evidence="8 9" key="1">
    <citation type="submission" date="2017-09" db="EMBL/GenBank/DDBJ databases">
        <title>Evaluation of Pacific Biosciences Sequencing Technology to Finishing C. thermocellum Genome Sequences.</title>
        <authorList>
            <person name="Brown S."/>
        </authorList>
    </citation>
    <scope>NUCLEOTIDE SEQUENCE [LARGE SCALE GENOMIC DNA]</scope>
    <source>
        <strain evidence="8 9">AD2</strain>
    </source>
</reference>
<evidence type="ECO:0000256" key="4">
    <source>
        <dbReference type="ARBA" id="ARBA00022723"/>
    </source>
</evidence>
<dbReference type="GO" id="GO:0008168">
    <property type="term" value="F:methyltransferase activity"/>
    <property type="evidence" value="ECO:0007669"/>
    <property type="project" value="UniProtKB-KW"/>
</dbReference>
<dbReference type="InterPro" id="IPR000257">
    <property type="entry name" value="Uroporphyrinogen_deCOase"/>
</dbReference>
<evidence type="ECO:0000256" key="1">
    <source>
        <dbReference type="ARBA" id="ARBA00001947"/>
    </source>
</evidence>
<accession>A0AB36TEL7</accession>
<keyword evidence="6" id="KW-0484">Methanogenesis</keyword>
<dbReference type="GO" id="GO:0046872">
    <property type="term" value="F:metal ion binding"/>
    <property type="evidence" value="ECO:0007669"/>
    <property type="project" value="UniProtKB-KW"/>
</dbReference>
<dbReference type="GO" id="GO:0032259">
    <property type="term" value="P:methylation"/>
    <property type="evidence" value="ECO:0007669"/>
    <property type="project" value="UniProtKB-KW"/>
</dbReference>
<evidence type="ECO:0000259" key="7">
    <source>
        <dbReference type="Pfam" id="PF01208"/>
    </source>
</evidence>